<evidence type="ECO:0000313" key="2">
    <source>
        <dbReference type="EMBL" id="OZG63448.1"/>
    </source>
</evidence>
<feature type="transmembrane region" description="Helical" evidence="1">
    <location>
        <begin position="46"/>
        <end position="66"/>
    </location>
</feature>
<dbReference type="RefSeq" id="WP_072725593.1">
    <property type="nucleotide sequence ID" value="NZ_BDIS01000015.1"/>
</dbReference>
<reference evidence="2 3" key="1">
    <citation type="journal article" date="2017" name="BMC Genomics">
        <title>Comparative genomic and phylogenomic analyses of the Bifidobacteriaceae family.</title>
        <authorList>
            <person name="Lugli G.A."/>
            <person name="Milani C."/>
            <person name="Turroni F."/>
            <person name="Duranti S."/>
            <person name="Mancabelli L."/>
            <person name="Mangifesta M."/>
            <person name="Ferrario C."/>
            <person name="Modesto M."/>
            <person name="Mattarelli P."/>
            <person name="Jiri K."/>
            <person name="van Sinderen D."/>
            <person name="Ventura M."/>
        </authorList>
    </citation>
    <scope>NUCLEOTIDE SEQUENCE [LARGE SCALE GENOMIC DNA]</scope>
    <source>
        <strain evidence="2 3">DSM 28807</strain>
    </source>
</reference>
<dbReference type="Proteomes" id="UP000216352">
    <property type="component" value="Unassembled WGS sequence"/>
</dbReference>
<keyword evidence="1" id="KW-0472">Membrane</keyword>
<keyword evidence="1" id="KW-0812">Transmembrane</keyword>
<dbReference type="AlphaFoldDB" id="A0A261FWF3"/>
<evidence type="ECO:0000313" key="3">
    <source>
        <dbReference type="Proteomes" id="UP000216352"/>
    </source>
</evidence>
<organism evidence="2 3">
    <name type="scientific">Bifidobacterium lemurum</name>
    <dbReference type="NCBI Taxonomy" id="1603886"/>
    <lineage>
        <taxon>Bacteria</taxon>
        <taxon>Bacillati</taxon>
        <taxon>Actinomycetota</taxon>
        <taxon>Actinomycetes</taxon>
        <taxon>Bifidobacteriales</taxon>
        <taxon>Bifidobacteriaceae</taxon>
        <taxon>Bifidobacterium</taxon>
    </lineage>
</organism>
<keyword evidence="1" id="KW-1133">Transmembrane helix</keyword>
<gene>
    <name evidence="2" type="ORF">BLEM_0151</name>
</gene>
<sequence length="83" mass="8678">MANEALNDDTFDCGDMMDDAPAEKRDFIDVVSDAISGDAEAKKSGLIALGVLGVALAFVGAFYHCVIKSAVKAALRETGVARK</sequence>
<dbReference type="EMBL" id="MWWX01000001">
    <property type="protein sequence ID" value="OZG63448.1"/>
    <property type="molecule type" value="Genomic_DNA"/>
</dbReference>
<proteinExistence type="predicted"/>
<comment type="caution">
    <text evidence="2">The sequence shown here is derived from an EMBL/GenBank/DDBJ whole genome shotgun (WGS) entry which is preliminary data.</text>
</comment>
<protein>
    <submittedName>
        <fullName evidence="2">Uncharacterized protein</fullName>
    </submittedName>
</protein>
<evidence type="ECO:0000256" key="1">
    <source>
        <dbReference type="SAM" id="Phobius"/>
    </source>
</evidence>
<accession>A0A261FWF3</accession>
<keyword evidence="3" id="KW-1185">Reference proteome</keyword>
<name>A0A261FWF3_9BIFI</name>